<accession>A0A4C1UWB6</accession>
<organism evidence="2 3">
    <name type="scientific">Eumeta variegata</name>
    <name type="common">Bagworm moth</name>
    <name type="synonym">Eumeta japonica</name>
    <dbReference type="NCBI Taxonomy" id="151549"/>
    <lineage>
        <taxon>Eukaryota</taxon>
        <taxon>Metazoa</taxon>
        <taxon>Ecdysozoa</taxon>
        <taxon>Arthropoda</taxon>
        <taxon>Hexapoda</taxon>
        <taxon>Insecta</taxon>
        <taxon>Pterygota</taxon>
        <taxon>Neoptera</taxon>
        <taxon>Endopterygota</taxon>
        <taxon>Lepidoptera</taxon>
        <taxon>Glossata</taxon>
        <taxon>Ditrysia</taxon>
        <taxon>Tineoidea</taxon>
        <taxon>Psychidae</taxon>
        <taxon>Oiketicinae</taxon>
        <taxon>Eumeta</taxon>
    </lineage>
</organism>
<keyword evidence="1" id="KW-0732">Signal</keyword>
<reference evidence="2 3" key="1">
    <citation type="journal article" date="2019" name="Commun. Biol.">
        <title>The bagworm genome reveals a unique fibroin gene that provides high tensile strength.</title>
        <authorList>
            <person name="Kono N."/>
            <person name="Nakamura H."/>
            <person name="Ohtoshi R."/>
            <person name="Tomita M."/>
            <person name="Numata K."/>
            <person name="Arakawa K."/>
        </authorList>
    </citation>
    <scope>NUCLEOTIDE SEQUENCE [LARGE SCALE GENOMIC DNA]</scope>
</reference>
<sequence length="119" mass="13225">MLTSLSLLFFTLRIALYSATISAWKTVQKGSSRSVKYQVSSSSRHSVRVDFALDSASVGVNVRPDYSKTVQSLGVQVLDALVLSFGHVREVRQIAEICRFHELPVEKDVSQVFTALHLI</sequence>
<feature type="chain" id="PRO_5020032242" evidence="1">
    <location>
        <begin position="24"/>
        <end position="119"/>
    </location>
</feature>
<proteinExistence type="predicted"/>
<evidence type="ECO:0000256" key="1">
    <source>
        <dbReference type="SAM" id="SignalP"/>
    </source>
</evidence>
<dbReference type="AlphaFoldDB" id="A0A4C1UWB6"/>
<dbReference type="EMBL" id="BGZK01000237">
    <property type="protein sequence ID" value="GBP30783.1"/>
    <property type="molecule type" value="Genomic_DNA"/>
</dbReference>
<name>A0A4C1UWB6_EUMVA</name>
<dbReference type="Proteomes" id="UP000299102">
    <property type="component" value="Unassembled WGS sequence"/>
</dbReference>
<feature type="signal peptide" evidence="1">
    <location>
        <begin position="1"/>
        <end position="23"/>
    </location>
</feature>
<protein>
    <submittedName>
        <fullName evidence="2">Uncharacterized protein</fullName>
    </submittedName>
</protein>
<comment type="caution">
    <text evidence="2">The sequence shown here is derived from an EMBL/GenBank/DDBJ whole genome shotgun (WGS) entry which is preliminary data.</text>
</comment>
<gene>
    <name evidence="2" type="ORF">EVAR_82525_1</name>
</gene>
<keyword evidence="3" id="KW-1185">Reference proteome</keyword>
<evidence type="ECO:0000313" key="2">
    <source>
        <dbReference type="EMBL" id="GBP30783.1"/>
    </source>
</evidence>
<evidence type="ECO:0000313" key="3">
    <source>
        <dbReference type="Proteomes" id="UP000299102"/>
    </source>
</evidence>